<evidence type="ECO:0000313" key="3">
    <source>
        <dbReference type="EMBL" id="KAK4743675.1"/>
    </source>
</evidence>
<sequence length="76" mass="8419">MSKHPLLVFCLFFFITIFISAVPSSGRLDSVVHAQRNWMEMILEDGAMEGRMDLEQNDYPDPGSNPGHDPNVPGAA</sequence>
<feature type="region of interest" description="Disordered" evidence="1">
    <location>
        <begin position="51"/>
        <end position="76"/>
    </location>
</feature>
<evidence type="ECO:0000256" key="1">
    <source>
        <dbReference type="SAM" id="MobiDB-lite"/>
    </source>
</evidence>
<keyword evidence="4" id="KW-1185">Reference proteome</keyword>
<keyword evidence="2" id="KW-0732">Signal</keyword>
<accession>A0AAN7GDJ2</accession>
<evidence type="ECO:0008006" key="5">
    <source>
        <dbReference type="Google" id="ProtNLM"/>
    </source>
</evidence>
<feature type="chain" id="PRO_5042899187" description="Transmembrane protein" evidence="2">
    <location>
        <begin position="22"/>
        <end position="76"/>
    </location>
</feature>
<evidence type="ECO:0000313" key="4">
    <source>
        <dbReference type="Proteomes" id="UP001345219"/>
    </source>
</evidence>
<dbReference type="EMBL" id="JAXIOK010000022">
    <property type="protein sequence ID" value="KAK4743675.1"/>
    <property type="molecule type" value="Genomic_DNA"/>
</dbReference>
<reference evidence="3 4" key="1">
    <citation type="journal article" date="2023" name="Hortic Res">
        <title>Pangenome of water caltrop reveals structural variations and asymmetric subgenome divergence after allopolyploidization.</title>
        <authorList>
            <person name="Zhang X."/>
            <person name="Chen Y."/>
            <person name="Wang L."/>
            <person name="Yuan Y."/>
            <person name="Fang M."/>
            <person name="Shi L."/>
            <person name="Lu R."/>
            <person name="Comes H.P."/>
            <person name="Ma Y."/>
            <person name="Chen Y."/>
            <person name="Huang G."/>
            <person name="Zhou Y."/>
            <person name="Zheng Z."/>
            <person name="Qiu Y."/>
        </authorList>
    </citation>
    <scope>NUCLEOTIDE SEQUENCE [LARGE SCALE GENOMIC DNA]</scope>
    <source>
        <tissue evidence="3">Roots</tissue>
    </source>
</reference>
<comment type="caution">
    <text evidence="3">The sequence shown here is derived from an EMBL/GenBank/DDBJ whole genome shotgun (WGS) entry which is preliminary data.</text>
</comment>
<protein>
    <recommendedName>
        <fullName evidence="5">Transmembrane protein</fullName>
    </recommendedName>
</protein>
<gene>
    <name evidence="3" type="ORF">SAY87_009987</name>
</gene>
<dbReference type="AlphaFoldDB" id="A0AAN7GDJ2"/>
<evidence type="ECO:0000256" key="2">
    <source>
        <dbReference type="SAM" id="SignalP"/>
    </source>
</evidence>
<name>A0AAN7GDJ2_9MYRT</name>
<proteinExistence type="predicted"/>
<feature type="signal peptide" evidence="2">
    <location>
        <begin position="1"/>
        <end position="21"/>
    </location>
</feature>
<dbReference type="Proteomes" id="UP001345219">
    <property type="component" value="Chromosome 9"/>
</dbReference>
<organism evidence="3 4">
    <name type="scientific">Trapa incisa</name>
    <dbReference type="NCBI Taxonomy" id="236973"/>
    <lineage>
        <taxon>Eukaryota</taxon>
        <taxon>Viridiplantae</taxon>
        <taxon>Streptophyta</taxon>
        <taxon>Embryophyta</taxon>
        <taxon>Tracheophyta</taxon>
        <taxon>Spermatophyta</taxon>
        <taxon>Magnoliopsida</taxon>
        <taxon>eudicotyledons</taxon>
        <taxon>Gunneridae</taxon>
        <taxon>Pentapetalae</taxon>
        <taxon>rosids</taxon>
        <taxon>malvids</taxon>
        <taxon>Myrtales</taxon>
        <taxon>Lythraceae</taxon>
        <taxon>Trapa</taxon>
    </lineage>
</organism>